<evidence type="ECO:0000256" key="7">
    <source>
        <dbReference type="RuleBase" id="RU363032"/>
    </source>
</evidence>
<dbReference type="PROSITE" id="PS50928">
    <property type="entry name" value="ABC_TM1"/>
    <property type="match status" value="1"/>
</dbReference>
<feature type="transmembrane region" description="Helical" evidence="7">
    <location>
        <begin position="108"/>
        <end position="125"/>
    </location>
</feature>
<feature type="transmembrane region" description="Helical" evidence="7">
    <location>
        <begin position="12"/>
        <end position="34"/>
    </location>
</feature>
<feature type="transmembrane region" description="Helical" evidence="7">
    <location>
        <begin position="209"/>
        <end position="232"/>
    </location>
</feature>
<evidence type="ECO:0000256" key="2">
    <source>
        <dbReference type="ARBA" id="ARBA00022448"/>
    </source>
</evidence>
<comment type="similarity">
    <text evidence="7">Belongs to the binding-protein-dependent transport system permease family.</text>
</comment>
<reference evidence="9" key="1">
    <citation type="submission" date="2018-10" db="EMBL/GenBank/DDBJ databases">
        <title>Schaedlerella arabinophila gen. nov. sp. nov., isolated from the mouse intestinal tract and comparative analysis with the genome of the closely related altered Schaedler flora strain ASF502.</title>
        <authorList>
            <person name="Miyake S."/>
            <person name="Soh M."/>
            <person name="Seedorf H."/>
        </authorList>
    </citation>
    <scope>NUCLEOTIDE SEQUENCE [LARGE SCALE GENOMIC DNA]</scope>
    <source>
        <strain evidence="9">DSM 106076</strain>
    </source>
</reference>
<dbReference type="Pfam" id="PF00528">
    <property type="entry name" value="BPD_transp_1"/>
    <property type="match status" value="1"/>
</dbReference>
<feature type="transmembrane region" description="Helical" evidence="7">
    <location>
        <begin position="155"/>
        <end position="178"/>
    </location>
</feature>
<dbReference type="CDD" id="cd06261">
    <property type="entry name" value="TM_PBP2"/>
    <property type="match status" value="1"/>
</dbReference>
<dbReference type="PANTHER" id="PTHR30193">
    <property type="entry name" value="ABC TRANSPORTER PERMEASE PROTEIN"/>
    <property type="match status" value="1"/>
</dbReference>
<dbReference type="GO" id="GO:0005886">
    <property type="term" value="C:plasma membrane"/>
    <property type="evidence" value="ECO:0007669"/>
    <property type="project" value="UniProtKB-SubCell"/>
</dbReference>
<sequence length="293" mass="32739">MKRTKLLQRNQILFLFTLPILLMYCIFFIVPLLMGMKNSFTDWSGTSPDYNFIGIENYIGIFGDERFRNALWFNFKYTFLLTAATMVISLALALILNQKIKARGLFRSIYFLPAVLSLVTVGLIWNELFYRMIPAIGEATGWGLFQSSWLGSPKLAMYAILIVNLWQGCATPIVLLIAGLQSVPEDLYEAASIDGATAWDKFRAITIPYLIPVLNMVFVTCVKGGLTTFDYIKAMTDGGPMQSTESVGILIYNHAMQEGKFGYSVAESMILFVIIALVSVATMRMSNGKKVGD</sequence>
<evidence type="ECO:0000256" key="5">
    <source>
        <dbReference type="ARBA" id="ARBA00022989"/>
    </source>
</evidence>
<evidence type="ECO:0000256" key="4">
    <source>
        <dbReference type="ARBA" id="ARBA00022692"/>
    </source>
</evidence>
<protein>
    <submittedName>
        <fullName evidence="9">Sugar ABC transporter permease</fullName>
    </submittedName>
</protein>
<dbReference type="EMBL" id="RHJS01000002">
    <property type="protein sequence ID" value="RRK34205.1"/>
    <property type="molecule type" value="Genomic_DNA"/>
</dbReference>
<organism evidence="9 10">
    <name type="scientific">Schaedlerella arabinosiphila</name>
    <dbReference type="NCBI Taxonomy" id="2044587"/>
    <lineage>
        <taxon>Bacteria</taxon>
        <taxon>Bacillati</taxon>
        <taxon>Bacillota</taxon>
        <taxon>Clostridia</taxon>
        <taxon>Lachnospirales</taxon>
        <taxon>Lachnospiraceae</taxon>
        <taxon>Schaedlerella</taxon>
    </lineage>
</organism>
<dbReference type="InterPro" id="IPR051393">
    <property type="entry name" value="ABC_transporter_permease"/>
</dbReference>
<evidence type="ECO:0000256" key="6">
    <source>
        <dbReference type="ARBA" id="ARBA00023136"/>
    </source>
</evidence>
<evidence type="ECO:0000259" key="8">
    <source>
        <dbReference type="PROSITE" id="PS50928"/>
    </source>
</evidence>
<keyword evidence="6 7" id="KW-0472">Membrane</keyword>
<keyword evidence="2 7" id="KW-0813">Transport</keyword>
<comment type="caution">
    <text evidence="9">The sequence shown here is derived from an EMBL/GenBank/DDBJ whole genome shotgun (WGS) entry which is preliminary data.</text>
</comment>
<evidence type="ECO:0000313" key="10">
    <source>
        <dbReference type="Proteomes" id="UP000274920"/>
    </source>
</evidence>
<dbReference type="AlphaFoldDB" id="A0A3R8L3F0"/>
<comment type="subcellular location">
    <subcellularLocation>
        <location evidence="1 7">Cell membrane</location>
        <topology evidence="1 7">Multi-pass membrane protein</topology>
    </subcellularLocation>
</comment>
<evidence type="ECO:0000256" key="1">
    <source>
        <dbReference type="ARBA" id="ARBA00004651"/>
    </source>
</evidence>
<dbReference type="Gene3D" id="1.10.3720.10">
    <property type="entry name" value="MetI-like"/>
    <property type="match status" value="1"/>
</dbReference>
<feature type="transmembrane region" description="Helical" evidence="7">
    <location>
        <begin position="261"/>
        <end position="281"/>
    </location>
</feature>
<keyword evidence="5 7" id="KW-1133">Transmembrane helix</keyword>
<keyword evidence="3" id="KW-1003">Cell membrane</keyword>
<dbReference type="SUPFAM" id="SSF161098">
    <property type="entry name" value="MetI-like"/>
    <property type="match status" value="1"/>
</dbReference>
<name>A0A3R8L3F0_9FIRM</name>
<feature type="transmembrane region" description="Helical" evidence="7">
    <location>
        <begin position="77"/>
        <end position="96"/>
    </location>
</feature>
<accession>A0A3R8L3F0</accession>
<gene>
    <name evidence="9" type="ORF">EBB54_24875</name>
</gene>
<keyword evidence="10" id="KW-1185">Reference proteome</keyword>
<keyword evidence="4 7" id="KW-0812">Transmembrane</keyword>
<feature type="domain" description="ABC transmembrane type-1" evidence="8">
    <location>
        <begin position="75"/>
        <end position="282"/>
    </location>
</feature>
<dbReference type="GO" id="GO:0055085">
    <property type="term" value="P:transmembrane transport"/>
    <property type="evidence" value="ECO:0007669"/>
    <property type="project" value="InterPro"/>
</dbReference>
<dbReference type="Proteomes" id="UP000274920">
    <property type="component" value="Unassembled WGS sequence"/>
</dbReference>
<dbReference type="InterPro" id="IPR035906">
    <property type="entry name" value="MetI-like_sf"/>
</dbReference>
<proteinExistence type="inferred from homology"/>
<dbReference type="RefSeq" id="WP_125129361.1">
    <property type="nucleotide sequence ID" value="NZ_RHJS01000002.1"/>
</dbReference>
<evidence type="ECO:0000256" key="3">
    <source>
        <dbReference type="ARBA" id="ARBA00022475"/>
    </source>
</evidence>
<dbReference type="PANTHER" id="PTHR30193:SF37">
    <property type="entry name" value="INNER MEMBRANE ABC TRANSPORTER PERMEASE PROTEIN YCJO"/>
    <property type="match status" value="1"/>
</dbReference>
<evidence type="ECO:0000313" key="9">
    <source>
        <dbReference type="EMBL" id="RRK34205.1"/>
    </source>
</evidence>
<dbReference type="InterPro" id="IPR000515">
    <property type="entry name" value="MetI-like"/>
</dbReference>